<dbReference type="InterPro" id="IPR051200">
    <property type="entry name" value="Host-pathogen_enzymatic-act"/>
</dbReference>
<proteinExistence type="predicted"/>
<dbReference type="InterPro" id="IPR011045">
    <property type="entry name" value="N2O_reductase_N"/>
</dbReference>
<evidence type="ECO:0000313" key="4">
    <source>
        <dbReference type="EMBL" id="GAA4804808.1"/>
    </source>
</evidence>
<dbReference type="PANTHER" id="PTHR47197">
    <property type="entry name" value="PROTEIN NIRF"/>
    <property type="match status" value="1"/>
</dbReference>
<keyword evidence="5" id="KW-1185">Reference proteome</keyword>
<protein>
    <recommendedName>
        <fullName evidence="3">YNCE-like beta-propeller domain-containing protein</fullName>
    </recommendedName>
</protein>
<dbReference type="Proteomes" id="UP001500839">
    <property type="component" value="Unassembled WGS sequence"/>
</dbReference>
<feature type="region of interest" description="Disordered" evidence="2">
    <location>
        <begin position="1"/>
        <end position="36"/>
    </location>
</feature>
<evidence type="ECO:0000256" key="1">
    <source>
        <dbReference type="ARBA" id="ARBA00022729"/>
    </source>
</evidence>
<evidence type="ECO:0000313" key="5">
    <source>
        <dbReference type="Proteomes" id="UP001500839"/>
    </source>
</evidence>
<accession>A0ABP9C9A5</accession>
<evidence type="ECO:0000256" key="2">
    <source>
        <dbReference type="SAM" id="MobiDB-lite"/>
    </source>
</evidence>
<feature type="compositionally biased region" description="Pro residues" evidence="2">
    <location>
        <begin position="84"/>
        <end position="101"/>
    </location>
</feature>
<dbReference type="Gene3D" id="2.130.10.10">
    <property type="entry name" value="YVTN repeat-like/Quinoprotein amine dehydrogenase"/>
    <property type="match status" value="2"/>
</dbReference>
<evidence type="ECO:0000259" key="3">
    <source>
        <dbReference type="Pfam" id="PF21783"/>
    </source>
</evidence>
<dbReference type="SUPFAM" id="SSF50974">
    <property type="entry name" value="Nitrous oxide reductase, N-terminal domain"/>
    <property type="match status" value="1"/>
</dbReference>
<feature type="region of interest" description="Disordered" evidence="2">
    <location>
        <begin position="59"/>
        <end position="108"/>
    </location>
</feature>
<dbReference type="Pfam" id="PF21783">
    <property type="entry name" value="YNCE"/>
    <property type="match status" value="1"/>
</dbReference>
<dbReference type="PANTHER" id="PTHR47197:SF3">
    <property type="entry name" value="DIHYDRO-HEME D1 DEHYDROGENASE"/>
    <property type="match status" value="1"/>
</dbReference>
<name>A0ABP9C9A5_9ACTN</name>
<sequence length="437" mass="46674">MSGPDHCTEPKGHRTEPKGHTMRSGHRPERTRPRRTAVRVGAVLAAAALVAAGCSSSDVADSAGAEVSGSAGTATSPTLAPPTSTTPPVDPDALPGMPPVTDPHNIYSEAGAGMLSDTAQQARPLVYVPHNDSSDVWVIDQNTFEVVGKYQLSGELQHVVPSYDMKTLYAIDDTGNHATPFDPNTGTPGETFPVIDPYNMYFTPDGAYAISVAEARKELVWYDPHTWEVEDTTPTPECSGIDHADFSADGKTALFTCEFAGRVAVVDVLSHRLERVIDMPTRNKHMGPQDIKLAPDASKYFVADCDADGVWVVDGAATKVERFIPTGQCAHGIYLTRDAQRMFVTNRGEGSVSVLDAYTGEPITKWHIPGGGSPDMGGLNAAGTQLWLSGRYDDAVYVLDTSDGHLITKIPVGDGPHGLAVWPQPGRYSLGHTGITR</sequence>
<comment type="caution">
    <text evidence="4">The sequence shown here is derived from an EMBL/GenBank/DDBJ whole genome shotgun (WGS) entry which is preliminary data.</text>
</comment>
<feature type="compositionally biased region" description="Low complexity" evidence="2">
    <location>
        <begin position="68"/>
        <end position="83"/>
    </location>
</feature>
<dbReference type="InterPro" id="IPR015943">
    <property type="entry name" value="WD40/YVTN_repeat-like_dom_sf"/>
</dbReference>
<feature type="domain" description="YNCE-like beta-propeller" evidence="3">
    <location>
        <begin position="303"/>
        <end position="419"/>
    </location>
</feature>
<reference evidence="5" key="1">
    <citation type="journal article" date="2019" name="Int. J. Syst. Evol. Microbiol.">
        <title>The Global Catalogue of Microorganisms (GCM) 10K type strain sequencing project: providing services to taxonomists for standard genome sequencing and annotation.</title>
        <authorList>
            <consortium name="The Broad Institute Genomics Platform"/>
            <consortium name="The Broad Institute Genome Sequencing Center for Infectious Disease"/>
            <person name="Wu L."/>
            <person name="Ma J."/>
        </authorList>
    </citation>
    <scope>NUCLEOTIDE SEQUENCE [LARGE SCALE GENOMIC DNA]</scope>
    <source>
        <strain evidence="5">JCM 18542</strain>
    </source>
</reference>
<feature type="compositionally biased region" description="Basic and acidic residues" evidence="2">
    <location>
        <begin position="1"/>
        <end position="19"/>
    </location>
</feature>
<organism evidence="4 5">
    <name type="scientific">Tomitella cavernea</name>
    <dbReference type="NCBI Taxonomy" id="1387982"/>
    <lineage>
        <taxon>Bacteria</taxon>
        <taxon>Bacillati</taxon>
        <taxon>Actinomycetota</taxon>
        <taxon>Actinomycetes</taxon>
        <taxon>Mycobacteriales</taxon>
        <taxon>Tomitella</taxon>
    </lineage>
</organism>
<dbReference type="InterPro" id="IPR048433">
    <property type="entry name" value="YNCE-like_beta-prop"/>
</dbReference>
<keyword evidence="1" id="KW-0732">Signal</keyword>
<dbReference type="EMBL" id="BAABKQ010000001">
    <property type="protein sequence ID" value="GAA4804808.1"/>
    <property type="molecule type" value="Genomic_DNA"/>
</dbReference>
<gene>
    <name evidence="4" type="ORF">GCM10023353_04320</name>
</gene>